<dbReference type="Pfam" id="PF13489">
    <property type="entry name" value="Methyltransf_23"/>
    <property type="match status" value="1"/>
</dbReference>
<proteinExistence type="predicted"/>
<evidence type="ECO:0000313" key="2">
    <source>
        <dbReference type="Proteomes" id="UP000002361"/>
    </source>
</evidence>
<keyword evidence="1" id="KW-0489">Methyltransferase</keyword>
<dbReference type="Gene3D" id="3.40.50.150">
    <property type="entry name" value="Vaccinia Virus protein VP39"/>
    <property type="match status" value="1"/>
</dbReference>
<keyword evidence="1" id="KW-0808">Transferase</keyword>
<dbReference type="EMBL" id="CP001312">
    <property type="protein sequence ID" value="ADE86248.1"/>
    <property type="molecule type" value="Genomic_DNA"/>
</dbReference>
<dbReference type="GO" id="GO:0032259">
    <property type="term" value="P:methylation"/>
    <property type="evidence" value="ECO:0007669"/>
    <property type="project" value="UniProtKB-KW"/>
</dbReference>
<accession>D5AMH2</accession>
<keyword evidence="2" id="KW-1185">Reference proteome</keyword>
<dbReference type="RefSeq" id="WP_013068227.1">
    <property type="nucleotide sequence ID" value="NC_014034.1"/>
</dbReference>
<reference evidence="1 2" key="2">
    <citation type="journal article" date="2010" name="J. Bacteriol.">
        <title>Complete genome sequence of the photosynthetic purple nonsulfur bacterium Rhodobacter capsulatus SB 1003.</title>
        <authorList>
            <person name="Strnad H."/>
            <person name="Lapidus A."/>
            <person name="Paces J."/>
            <person name="Ulbrich P."/>
            <person name="Vlcek C."/>
            <person name="Paces V."/>
            <person name="Haselkorn R."/>
        </authorList>
    </citation>
    <scope>NUCLEOTIDE SEQUENCE [LARGE SCALE GENOMIC DNA]</scope>
    <source>
        <strain evidence="2">ATCC BAA-309 / NBRC 16581 / SB1003</strain>
    </source>
</reference>
<dbReference type="KEGG" id="rcp:RCAP_rcc02518"/>
<dbReference type="OrthoDB" id="210346at2"/>
<dbReference type="GO" id="GO:0008168">
    <property type="term" value="F:methyltransferase activity"/>
    <property type="evidence" value="ECO:0007669"/>
    <property type="project" value="UniProtKB-KW"/>
</dbReference>
<dbReference type="HOGENOM" id="CLU_060073_0_0_5"/>
<name>D5AMH2_RHOCB</name>
<dbReference type="InterPro" id="IPR029063">
    <property type="entry name" value="SAM-dependent_MTases_sf"/>
</dbReference>
<gene>
    <name evidence="1" type="ordered locus">RCAP_rcc02518</name>
</gene>
<protein>
    <submittedName>
        <fullName evidence="1">Methyltransferase, type 12 family</fullName>
        <ecNumber evidence="1">2.1.1.-</ecNumber>
    </submittedName>
</protein>
<dbReference type="Proteomes" id="UP000002361">
    <property type="component" value="Chromosome"/>
</dbReference>
<dbReference type="eggNOG" id="COG2227">
    <property type="taxonomic scope" value="Bacteria"/>
</dbReference>
<dbReference type="AlphaFoldDB" id="D5AMH2"/>
<evidence type="ECO:0000313" key="1">
    <source>
        <dbReference type="EMBL" id="ADE86248.1"/>
    </source>
</evidence>
<organism evidence="1 2">
    <name type="scientific">Rhodobacter capsulatus (strain ATCC BAA-309 / NBRC 16581 / SB1003)</name>
    <dbReference type="NCBI Taxonomy" id="272942"/>
    <lineage>
        <taxon>Bacteria</taxon>
        <taxon>Pseudomonadati</taxon>
        <taxon>Pseudomonadota</taxon>
        <taxon>Alphaproteobacteria</taxon>
        <taxon>Rhodobacterales</taxon>
        <taxon>Rhodobacter group</taxon>
        <taxon>Rhodobacter</taxon>
    </lineage>
</organism>
<dbReference type="GeneID" id="31491346"/>
<dbReference type="EC" id="2.1.1.-" evidence="1"/>
<sequence length="351" mass="39876">MTSRLDLLLKHVTPTAPGIEIAPYFNPALPKRAGCNVRIFDVFDTETLRARARENSFIPDSRIAEIEAVDFVGDACRIGAVLGREGLLGRFDHIVSSHNFEHLANPILFLQGAAQALKPGGVLSMAIPDGRACFDHFRFPTRLGDWLLAYHTDRDKPDPVTLFDAHGYRALYWRGADPSEAAGFLSEDPAQFRPESELQAQYRAFVARLEAPYAYTDAHCSVLFPELFELHLRELHHLGLVDFEILEIVPTQGHEFFVHLRKPVAPAPQDAPQDTPQDADDFHRRRAALLRAVALRMGETPFLSTPRWEIADRDAAHPLRALLQNPRQILARLRIWNRQRRQRRRAKRAAR</sequence>
<dbReference type="SUPFAM" id="SSF53335">
    <property type="entry name" value="S-adenosyl-L-methionine-dependent methyltransferases"/>
    <property type="match status" value="1"/>
</dbReference>
<reference key="1">
    <citation type="submission" date="2008-12" db="EMBL/GenBank/DDBJ databases">
        <title>Complete genome sequence of Rhodobacter capsulatus SB1003.</title>
        <authorList>
            <person name="Strnad H."/>
            <person name="Lapidus A."/>
            <person name="Vlcek C."/>
            <person name="Ulbrich P."/>
            <person name="Paces J."/>
            <person name="Maltsev N."/>
            <person name="Kumar V."/>
            <person name="Kogan Y."/>
            <person name="Milgram A."/>
            <person name="Rebrekov D."/>
            <person name="Mazur M."/>
            <person name="Cox R."/>
            <person name="Kyrpides N."/>
            <person name="Kolar M."/>
            <person name="Sachova J."/>
            <person name="Ridl J."/>
            <person name="Ivanova N."/>
            <person name="Kapatral V."/>
            <person name="Los T."/>
            <person name="Lykidis A."/>
            <person name="Mikhailova N."/>
            <person name="Reznik G."/>
            <person name="Vasieva O."/>
            <person name="Fonstein M."/>
            <person name="Paces V."/>
            <person name="Haselkorn R."/>
        </authorList>
    </citation>
    <scope>NUCLEOTIDE SEQUENCE</scope>
    <source>
        <strain>SB1003</strain>
    </source>
</reference>